<protein>
    <recommendedName>
        <fullName evidence="2">Chemotaxis phosphatase CheX-like domain-containing protein</fullName>
    </recommendedName>
</protein>
<proteinExistence type="predicted"/>
<dbReference type="OrthoDB" id="9790435at2"/>
<dbReference type="Pfam" id="PF13690">
    <property type="entry name" value="CheX"/>
    <property type="match status" value="1"/>
</dbReference>
<dbReference type="EMBL" id="CP036281">
    <property type="protein sequence ID" value="QDU79501.1"/>
    <property type="molecule type" value="Genomic_DNA"/>
</dbReference>
<feature type="domain" description="Chemotaxis phosphatase CheX-like" evidence="2">
    <location>
        <begin position="50"/>
        <end position="144"/>
    </location>
</feature>
<dbReference type="PANTHER" id="PTHR39452:SF1">
    <property type="entry name" value="CHEY-P PHOSPHATASE CHEX"/>
    <property type="match status" value="1"/>
</dbReference>
<evidence type="ECO:0000259" key="2">
    <source>
        <dbReference type="Pfam" id="PF13690"/>
    </source>
</evidence>
<dbReference type="SUPFAM" id="SSF103039">
    <property type="entry name" value="CheC-like"/>
    <property type="match status" value="1"/>
</dbReference>
<evidence type="ECO:0000313" key="3">
    <source>
        <dbReference type="EMBL" id="QDU79501.1"/>
    </source>
</evidence>
<dbReference type="Gene3D" id="3.40.1550.10">
    <property type="entry name" value="CheC-like"/>
    <property type="match status" value="1"/>
</dbReference>
<dbReference type="Proteomes" id="UP000317178">
    <property type="component" value="Chromosome"/>
</dbReference>
<name>A0A518CJU7_9PLAN</name>
<dbReference type="InterPro" id="IPR038756">
    <property type="entry name" value="CheX-like"/>
</dbReference>
<dbReference type="RefSeq" id="WP_144994151.1">
    <property type="nucleotide sequence ID" value="NZ_CP036281.1"/>
</dbReference>
<evidence type="ECO:0000313" key="4">
    <source>
        <dbReference type="Proteomes" id="UP000317178"/>
    </source>
</evidence>
<reference evidence="3 4" key="1">
    <citation type="submission" date="2019-02" db="EMBL/GenBank/DDBJ databases">
        <title>Deep-cultivation of Planctomycetes and their phenomic and genomic characterization uncovers novel biology.</title>
        <authorList>
            <person name="Wiegand S."/>
            <person name="Jogler M."/>
            <person name="Boedeker C."/>
            <person name="Pinto D."/>
            <person name="Vollmers J."/>
            <person name="Rivas-Marin E."/>
            <person name="Kohn T."/>
            <person name="Peeters S.H."/>
            <person name="Heuer A."/>
            <person name="Rast P."/>
            <person name="Oberbeckmann S."/>
            <person name="Bunk B."/>
            <person name="Jeske O."/>
            <person name="Meyerdierks A."/>
            <person name="Storesund J.E."/>
            <person name="Kallscheuer N."/>
            <person name="Luecker S."/>
            <person name="Lage O.M."/>
            <person name="Pohl T."/>
            <person name="Merkel B.J."/>
            <person name="Hornburger P."/>
            <person name="Mueller R.-W."/>
            <person name="Bruemmer F."/>
            <person name="Labrenz M."/>
            <person name="Spormann A.M."/>
            <person name="Op den Camp H."/>
            <person name="Overmann J."/>
            <person name="Amann R."/>
            <person name="Jetten M.S.M."/>
            <person name="Mascher T."/>
            <person name="Medema M.H."/>
            <person name="Devos D.P."/>
            <person name="Kaster A.-K."/>
            <person name="Ovreas L."/>
            <person name="Rohde M."/>
            <person name="Galperin M.Y."/>
            <person name="Jogler C."/>
        </authorList>
    </citation>
    <scope>NUCLEOTIDE SEQUENCE [LARGE SCALE GENOMIC DNA]</scope>
    <source>
        <strain evidence="3 4">Pla110</strain>
    </source>
</reference>
<dbReference type="GO" id="GO:0006935">
    <property type="term" value="P:chemotaxis"/>
    <property type="evidence" value="ECO:0007669"/>
    <property type="project" value="UniProtKB-KW"/>
</dbReference>
<accession>A0A518CJU7</accession>
<dbReference type="CDD" id="cd17906">
    <property type="entry name" value="CheX"/>
    <property type="match status" value="1"/>
</dbReference>
<dbReference type="InterPro" id="IPR028976">
    <property type="entry name" value="CheC-like_sf"/>
</dbReference>
<dbReference type="PANTHER" id="PTHR39452">
    <property type="entry name" value="CHEY-P PHOSPHATASE CHEX"/>
    <property type="match status" value="1"/>
</dbReference>
<keyword evidence="4" id="KW-1185">Reference proteome</keyword>
<organism evidence="3 4">
    <name type="scientific">Polystyrenella longa</name>
    <dbReference type="NCBI Taxonomy" id="2528007"/>
    <lineage>
        <taxon>Bacteria</taxon>
        <taxon>Pseudomonadati</taxon>
        <taxon>Planctomycetota</taxon>
        <taxon>Planctomycetia</taxon>
        <taxon>Planctomycetales</taxon>
        <taxon>Planctomycetaceae</taxon>
        <taxon>Polystyrenella</taxon>
    </lineage>
</organism>
<dbReference type="AlphaFoldDB" id="A0A518CJU7"/>
<dbReference type="KEGG" id="plon:Pla110_12110"/>
<sequence length="161" mass="17137">MKAAVSASMTSQIVNPIISATIDTFGMMLDSTITRTGLGLKKPDTSFYDITAIIGLSGKSAGSFCLSFPATTAYETVHRMLDMEVSDITPLVCDTVGEFANVIAGSAKDKLTSMELEMGLPNIIHGPSHNVEFPSNAQPMLATFDSEVGPFMLAFGFVERS</sequence>
<dbReference type="InterPro" id="IPR028051">
    <property type="entry name" value="CheX-like_dom"/>
</dbReference>
<evidence type="ECO:0000256" key="1">
    <source>
        <dbReference type="ARBA" id="ARBA00022500"/>
    </source>
</evidence>
<gene>
    <name evidence="3" type="ORF">Pla110_12110</name>
</gene>
<keyword evidence="1" id="KW-0145">Chemotaxis</keyword>